<proteinExistence type="predicted"/>
<protein>
    <submittedName>
        <fullName evidence="2">Uncharacterized protein</fullName>
    </submittedName>
</protein>
<organism evidence="2">
    <name type="scientific">bioreactor metagenome</name>
    <dbReference type="NCBI Taxonomy" id="1076179"/>
    <lineage>
        <taxon>unclassified sequences</taxon>
        <taxon>metagenomes</taxon>
        <taxon>ecological metagenomes</taxon>
    </lineage>
</organism>
<comment type="caution">
    <text evidence="2">The sequence shown here is derived from an EMBL/GenBank/DDBJ whole genome shotgun (WGS) entry which is preliminary data.</text>
</comment>
<name>A0A645EFZ2_9ZZZZ</name>
<reference evidence="2" key="1">
    <citation type="submission" date="2019-08" db="EMBL/GenBank/DDBJ databases">
        <authorList>
            <person name="Kucharzyk K."/>
            <person name="Murdoch R.W."/>
            <person name="Higgins S."/>
            <person name="Loffler F."/>
        </authorList>
    </citation>
    <scope>NUCLEOTIDE SEQUENCE</scope>
</reference>
<dbReference type="EMBL" id="VSSQ01046387">
    <property type="protein sequence ID" value="MPN00356.1"/>
    <property type="molecule type" value="Genomic_DNA"/>
</dbReference>
<feature type="region of interest" description="Disordered" evidence="1">
    <location>
        <begin position="1"/>
        <end position="29"/>
    </location>
</feature>
<sequence length="130" mass="14493">MQEIRFQFSPPETAPGSRAGKRTDRPFLSVKPPDLPDLPVKLAAQRSALRMHDLISAGPHHDGRMVVVALNPFRQFLVVAALEFLLFDHFRRGGVFVVNHDADFIGDVRHLLRRRHVGGANDVAASLPEL</sequence>
<evidence type="ECO:0000256" key="1">
    <source>
        <dbReference type="SAM" id="MobiDB-lite"/>
    </source>
</evidence>
<dbReference type="AlphaFoldDB" id="A0A645EFZ2"/>
<gene>
    <name evidence="2" type="ORF">SDC9_147550</name>
</gene>
<accession>A0A645EFZ2</accession>
<evidence type="ECO:0000313" key="2">
    <source>
        <dbReference type="EMBL" id="MPN00356.1"/>
    </source>
</evidence>